<feature type="non-terminal residue" evidence="13">
    <location>
        <position position="1"/>
    </location>
</feature>
<dbReference type="InterPro" id="IPR024156">
    <property type="entry name" value="Small_GTPase_ARF"/>
</dbReference>
<dbReference type="GO" id="GO:0046872">
    <property type="term" value="F:metal ion binding"/>
    <property type="evidence" value="ECO:0007669"/>
    <property type="project" value="UniProtKB-KW"/>
</dbReference>
<evidence type="ECO:0000256" key="3">
    <source>
        <dbReference type="ARBA" id="ARBA00022448"/>
    </source>
</evidence>
<evidence type="ECO:0000256" key="8">
    <source>
        <dbReference type="ARBA" id="ARBA00023034"/>
    </source>
</evidence>
<dbReference type="SMART" id="SM00177">
    <property type="entry name" value="ARF"/>
    <property type="match status" value="1"/>
</dbReference>
<evidence type="ECO:0000256" key="2">
    <source>
        <dbReference type="ARBA" id="ARBA00010290"/>
    </source>
</evidence>
<dbReference type="FunFam" id="3.40.50.300:FF:003539">
    <property type="entry name" value="ADP-ribosylation factor 1"/>
    <property type="match status" value="1"/>
</dbReference>
<keyword evidence="10" id="KW-0449">Lipoprotein</keyword>
<dbReference type="InterPro" id="IPR045872">
    <property type="entry name" value="Arf1-5-like"/>
</dbReference>
<keyword evidence="14" id="KW-1185">Reference proteome</keyword>
<dbReference type="GO" id="GO:0005525">
    <property type="term" value="F:GTP binding"/>
    <property type="evidence" value="ECO:0007669"/>
    <property type="project" value="UniProtKB-KW"/>
</dbReference>
<evidence type="ECO:0000256" key="9">
    <source>
        <dbReference type="ARBA" id="ARBA00023134"/>
    </source>
</evidence>
<comment type="similarity">
    <text evidence="2">Belongs to the small GTPase superfamily. Arf family.</text>
</comment>
<keyword evidence="5 11" id="KW-0547">Nucleotide-binding</keyword>
<gene>
    <name evidence="13" type="ORF">A3Q56_03560</name>
</gene>
<dbReference type="EMBL" id="LWCA01000402">
    <property type="protein sequence ID" value="OAF68688.1"/>
    <property type="molecule type" value="Genomic_DNA"/>
</dbReference>
<keyword evidence="6" id="KW-0931">ER-Golgi transport</keyword>
<dbReference type="GO" id="GO:0005794">
    <property type="term" value="C:Golgi apparatus"/>
    <property type="evidence" value="ECO:0007669"/>
    <property type="project" value="UniProtKB-SubCell"/>
</dbReference>
<dbReference type="Gene3D" id="3.30.70.270">
    <property type="match status" value="2"/>
</dbReference>
<dbReference type="PROSITE" id="PS51417">
    <property type="entry name" value="ARF"/>
    <property type="match status" value="1"/>
</dbReference>
<dbReference type="InterPro" id="IPR043128">
    <property type="entry name" value="Rev_trsase/Diguanyl_cyclase"/>
</dbReference>
<feature type="binding site" evidence="11">
    <location>
        <begin position="341"/>
        <end position="344"/>
    </location>
    <ligand>
        <name>GTP</name>
        <dbReference type="ChEBI" id="CHEBI:37565"/>
    </ligand>
</feature>
<dbReference type="Gene3D" id="3.40.50.300">
    <property type="entry name" value="P-loop containing nucleotide triphosphate hydrolases"/>
    <property type="match status" value="1"/>
</dbReference>
<feature type="binding site" evidence="11">
    <location>
        <position position="285"/>
    </location>
    <ligand>
        <name>GTP</name>
        <dbReference type="ChEBI" id="CHEBI:37565"/>
    </ligand>
</feature>
<dbReference type="PANTHER" id="PTHR11711">
    <property type="entry name" value="ADP RIBOSYLATION FACTOR-RELATED"/>
    <property type="match status" value="1"/>
</dbReference>
<evidence type="ECO:0000256" key="5">
    <source>
        <dbReference type="ARBA" id="ARBA00022741"/>
    </source>
</evidence>
<name>A0A177B347_9BILA</name>
<dbReference type="SUPFAM" id="SSF52540">
    <property type="entry name" value="P-loop containing nucleoside triphosphate hydrolases"/>
    <property type="match status" value="1"/>
</dbReference>
<evidence type="ECO:0000256" key="6">
    <source>
        <dbReference type="ARBA" id="ARBA00022892"/>
    </source>
</evidence>
<dbReference type="InterPro" id="IPR006689">
    <property type="entry name" value="Small_GTPase_ARF/SAR"/>
</dbReference>
<dbReference type="Proteomes" id="UP000078046">
    <property type="component" value="Unassembled WGS sequence"/>
</dbReference>
<dbReference type="InterPro" id="IPR005225">
    <property type="entry name" value="Small_GTP-bd"/>
</dbReference>
<dbReference type="Pfam" id="PF00025">
    <property type="entry name" value="Arf"/>
    <property type="match status" value="1"/>
</dbReference>
<dbReference type="GO" id="GO:0015031">
    <property type="term" value="P:protein transport"/>
    <property type="evidence" value="ECO:0007669"/>
    <property type="project" value="UniProtKB-KW"/>
</dbReference>
<keyword evidence="4" id="KW-0519">Myristate</keyword>
<evidence type="ECO:0000313" key="14">
    <source>
        <dbReference type="Proteomes" id="UP000078046"/>
    </source>
</evidence>
<evidence type="ECO:0000256" key="10">
    <source>
        <dbReference type="ARBA" id="ARBA00023288"/>
    </source>
</evidence>
<keyword evidence="7" id="KW-0653">Protein transport</keyword>
<dbReference type="SUPFAM" id="SSF56672">
    <property type="entry name" value="DNA/RNA polymerases"/>
    <property type="match status" value="1"/>
</dbReference>
<proteinExistence type="inferred from homology"/>
<dbReference type="InterPro" id="IPR043502">
    <property type="entry name" value="DNA/RNA_pol_sf"/>
</dbReference>
<comment type="caution">
    <text evidence="13">The sequence shown here is derived from an EMBL/GenBank/DDBJ whole genome shotgun (WGS) entry which is preliminary data.</text>
</comment>
<keyword evidence="3" id="KW-0813">Transport</keyword>
<dbReference type="GO" id="GO:0003924">
    <property type="term" value="F:GTPase activity"/>
    <property type="evidence" value="ECO:0007669"/>
    <property type="project" value="InterPro"/>
</dbReference>
<dbReference type="OrthoDB" id="5807442at2759"/>
<comment type="subcellular location">
    <subcellularLocation>
        <location evidence="1">Golgi apparatus</location>
    </subcellularLocation>
</comment>
<dbReference type="AlphaFoldDB" id="A0A177B347"/>
<evidence type="ECO:0000256" key="11">
    <source>
        <dbReference type="PIRSR" id="PIRSR606689-1"/>
    </source>
</evidence>
<dbReference type="CDD" id="cd01647">
    <property type="entry name" value="RT_LTR"/>
    <property type="match status" value="1"/>
</dbReference>
<evidence type="ECO:0000256" key="12">
    <source>
        <dbReference type="PIRSR" id="PIRSR606689-2"/>
    </source>
</evidence>
<feature type="binding site" evidence="12">
    <location>
        <position position="263"/>
    </location>
    <ligand>
        <name>Mg(2+)</name>
        <dbReference type="ChEBI" id="CHEBI:18420"/>
    </ligand>
</feature>
<accession>A0A177B347</accession>
<keyword evidence="9 11" id="KW-0342">GTP-binding</keyword>
<reference evidence="13 14" key="1">
    <citation type="submission" date="2016-04" db="EMBL/GenBank/DDBJ databases">
        <title>The genome of Intoshia linei affirms orthonectids as highly simplified spiralians.</title>
        <authorList>
            <person name="Mikhailov K.V."/>
            <person name="Slusarev G.S."/>
            <person name="Nikitin M.A."/>
            <person name="Logacheva M.D."/>
            <person name="Penin A."/>
            <person name="Aleoshin V."/>
            <person name="Panchin Y.V."/>
        </authorList>
    </citation>
    <scope>NUCLEOTIDE SEQUENCE [LARGE SCALE GENOMIC DNA]</scope>
    <source>
        <strain evidence="13">Intl2013</strain>
        <tissue evidence="13">Whole animal</tissue>
    </source>
</reference>
<dbReference type="CDD" id="cd04150">
    <property type="entry name" value="Arf1_5_like"/>
    <property type="match status" value="1"/>
</dbReference>
<keyword evidence="12" id="KW-0479">Metal-binding</keyword>
<evidence type="ECO:0000256" key="4">
    <source>
        <dbReference type="ARBA" id="ARBA00022707"/>
    </source>
</evidence>
<dbReference type="NCBIfam" id="TIGR00231">
    <property type="entry name" value="small_GTP"/>
    <property type="match status" value="1"/>
</dbReference>
<evidence type="ECO:0000313" key="13">
    <source>
        <dbReference type="EMBL" id="OAF68688.1"/>
    </source>
</evidence>
<feature type="binding site" evidence="12">
    <location>
        <position position="246"/>
    </location>
    <ligand>
        <name>Mg(2+)</name>
        <dbReference type="ChEBI" id="CHEBI:18420"/>
    </ligand>
</feature>
<evidence type="ECO:0000256" key="7">
    <source>
        <dbReference type="ARBA" id="ARBA00022927"/>
    </source>
</evidence>
<dbReference type="PROSITE" id="PS51422">
    <property type="entry name" value="SAR1"/>
    <property type="match status" value="1"/>
</dbReference>
<dbReference type="PRINTS" id="PR00328">
    <property type="entry name" value="SAR1GTPBP"/>
</dbReference>
<dbReference type="GO" id="GO:0016192">
    <property type="term" value="P:vesicle-mediated transport"/>
    <property type="evidence" value="ECO:0007669"/>
    <property type="project" value="UniProtKB-KW"/>
</dbReference>
<evidence type="ECO:0000256" key="1">
    <source>
        <dbReference type="ARBA" id="ARBA00004555"/>
    </source>
</evidence>
<sequence length="395" mass="45500">IRLCVDLRSLNENIVVDLHPLPLIEYILNKTHGSICFSKIDLKQAYHQINLKKETSAPAAFQAIMDEILRDIDGVSCMLDDILIYVLDRLKSHVILNSKKCSLRQKELVVLGIVLNKDGYHADDEKIKALRELSEWLLITKNFSKICIPLYDLTHKNEIFEWTTKHQKVFDEVKDKISQVILSTFDPDAETIKKQDFTFYPENQKSNFKILKVLKMGNILEAFKQMFNMKIDVRLLMVGLDGAGKTTILYKLKLGEIVTTIPTIGFNVETVEYKNLSFTVWDVGGQDKLRALWRHYYLNTKAIIYVIDSNDRNRIQESKEELDKMLNHDELQNAILLIFANKMDLPNSVSADELIKMLDLNSLKSRHWLVQPTCGTTGDGLFVGLDWLSKKVKSH</sequence>
<dbReference type="SMART" id="SM00175">
    <property type="entry name" value="RAB"/>
    <property type="match status" value="1"/>
</dbReference>
<dbReference type="SMART" id="SM00178">
    <property type="entry name" value="SAR"/>
    <property type="match status" value="1"/>
</dbReference>
<feature type="binding site" evidence="11">
    <location>
        <begin position="239"/>
        <end position="246"/>
    </location>
    <ligand>
        <name>GTP</name>
        <dbReference type="ChEBI" id="CHEBI:37565"/>
    </ligand>
</feature>
<organism evidence="13 14">
    <name type="scientific">Intoshia linei</name>
    <dbReference type="NCBI Taxonomy" id="1819745"/>
    <lineage>
        <taxon>Eukaryota</taxon>
        <taxon>Metazoa</taxon>
        <taxon>Spiralia</taxon>
        <taxon>Lophotrochozoa</taxon>
        <taxon>Mesozoa</taxon>
        <taxon>Orthonectida</taxon>
        <taxon>Rhopaluridae</taxon>
        <taxon>Intoshia</taxon>
    </lineage>
</organism>
<keyword evidence="8" id="KW-0333">Golgi apparatus</keyword>
<dbReference type="InterPro" id="IPR027417">
    <property type="entry name" value="P-loop_NTPase"/>
</dbReference>
<keyword evidence="12" id="KW-0460">Magnesium</keyword>
<protein>
    <submittedName>
        <fullName evidence="13">ADP-ribosylation factor-like protein 12</fullName>
    </submittedName>
</protein>